<dbReference type="Proteomes" id="UP001177260">
    <property type="component" value="Unassembled WGS sequence"/>
</dbReference>
<comment type="caution">
    <text evidence="1">The sequence shown here is derived from an EMBL/GenBank/DDBJ whole genome shotgun (WGS) entry which is preliminary data.</text>
</comment>
<organism evidence="1 2">
    <name type="scientific">Aspergillus melleus</name>
    <dbReference type="NCBI Taxonomy" id="138277"/>
    <lineage>
        <taxon>Eukaryota</taxon>
        <taxon>Fungi</taxon>
        <taxon>Dikarya</taxon>
        <taxon>Ascomycota</taxon>
        <taxon>Pezizomycotina</taxon>
        <taxon>Eurotiomycetes</taxon>
        <taxon>Eurotiomycetidae</taxon>
        <taxon>Eurotiales</taxon>
        <taxon>Aspergillaceae</taxon>
        <taxon>Aspergillus</taxon>
        <taxon>Aspergillus subgen. Circumdati</taxon>
    </lineage>
</organism>
<dbReference type="EMBL" id="JAOPJF010000087">
    <property type="protein sequence ID" value="KAK1140234.1"/>
    <property type="molecule type" value="Genomic_DNA"/>
</dbReference>
<evidence type="ECO:0000313" key="1">
    <source>
        <dbReference type="EMBL" id="KAK1140234.1"/>
    </source>
</evidence>
<name>A0ACC3ARJ4_9EURO</name>
<keyword evidence="2" id="KW-1185">Reference proteome</keyword>
<protein>
    <submittedName>
        <fullName evidence="1">Type I Iterative Polyketide synthase (PKS)</fullName>
    </submittedName>
</protein>
<evidence type="ECO:0000313" key="2">
    <source>
        <dbReference type="Proteomes" id="UP001177260"/>
    </source>
</evidence>
<sequence length="2345" mass="258366">MISQSGLLSPGGRCWSFDERGDGYARGEGTGVLVIKRVEDAIRDGDTIRAVIRNTGTNQDGKTPAITQPSMDSQLALIKRTYQLADLDMEPTRFFEAHGTGTAVGDPIEANAIGNAFRNCRSASDPLYIGAVKANIGHLEGASGVAGLIKALLVLENGVIPPIAGLETLNPRIDADQLGLHFPKKATPWPTDGLRRACVNSFGFGGTNAIAILDDAYHYLSSRGLHGYTRTRVSPPSVDSIALTNYTFAPDSMDIDGSNSEDVSWDKLEDMSKSPKLLVLSAAGQTVCQNVTSQYREYIERNPHEVANLAYTLAERRTLFSWRSFLIVDQCGTNLHEDSGLIPVRARSDARVAFVFTGQGAQYLGMGRELSCYPVFQDSLQTLQCCLEALGASWSLHKFLEAQESSASIDEPQYSQPLTTCLQIALVDLIKSFGISPTIVVGHSSGEIAAAYAAGSLSRASAVKIAYYRGLLSSSLADRRENLSMMAVGLSAGDTFPYLNRLKEDTGDLKVSIGCVNSPRSVTLTGDVEQLEILQKWFDENSIFARRLRVPIAYHSSAMDEISREYREAMNKLASGDNVKHIPMISSVTQDVVTTRSLCQADYWIQNLTSPVEFQGALAKVLAQAGKSKGPRKQLGKSRSLDLSVSHILEIGPHGALRGPINDILRESSSTEKPSYIQTLDRKSRADQSLLVAIGKLHCAGFPVDLHAVNSADKSPKAIPHSLPPYPFDHTRTYWNEGRISKGTRFRDTPRHDLLGTKVIDWNPEVAHWRNTIRLNEAPWLRDHKVDNQIAFPAAGMMAMAIEAFRQLHTSGLISIHMKDVEFSRALIFGGNTNAIETSLVLSKIETNSDGSSWSHFRLFQIENDSHAECCSGFIRGEFDQSNMNADVSFTPAGDLQEWAKDIGIACGASQDPYTLIDKTAMQYGHSFRVLEGMQTAPQRQVVVHIRTDNWKASQKSDPRNQQFTFHPCTLDGLAQMLLLAVFSVKDHMLGLVPKRVSSVWIDCRNKVQSEKQLHGIAKCVHVGHRSAITNIMATTTNLEPVVSFEGVESSFIEFDGQSEAGSRLLCTRLIWKPDMELMDPSQAMEEINRDRPKEPASVLSHHDDLVLAILCFVEEAIQHLEEHPSAQVPEYLIRYTMWMKYQQSLPQNQTLRLASKQLLDSPTARKQLIAKVEDTGVEGRFLMHVGRNLLSVLTGDADPLDVVFRRELADPYSERMLANPYYTHPASVLIDHLCFKNPSMCVLEIGAGFGGQTSRALEAICLDGIKRCDRYVYTDISPAFFAKAKEKFQDYADILEYKVCDISKDPVSQSFQPESYDLILAANVLHATDDIGASLRNIRTLLKPGGKLLVDDITEPEVLSVGFAFGLLKGWWSPLDREPRSAHSPCLRAAEWNDRLQNSGFSGVDLDIPGQEHEKCRWSSLLVSTAISAANGEARPANDLFVVRNPSSSYQNDIAKLIASNWSSSVLTLDEILNIHIPSSTNVVFLVELRELFLEGISETDFDLLRAVLLKAQNAIWITESTVKPQIPGLGLVDGLSRVFSSEDSSRRFVTLALDGSETEEQFLGLLSRVTLSIQNDPLEVMETAYYSNRGILQIPRVSENDHMNDQVSSMLAPHVQDERQVSPDLQASLHMGSPGAFQTLEFVEDDPESLTPHENQVVVNVHAIGLTRQDHLSAMGGIDRWAMGTECAGVVQKTGTNTSYQPGDRVCVIGDGLARTSVCVNADAVAPISLGMSFSEAASLPTSLWLAFYSLHKLASLEEGEWVLIHQATSSVGQILVQMSMKRGAHVLATVSSTDKRQLLCDTFSLSPARVYVSGDTSICQRVQSVTNRSGIDVVIGSLTDWGGPDLFGCLAAYARIIDIGVSSSSAPNLWKPKQRAINISRASVNLVELLQHKPAIVYRTFQQAAKLWFESHTTMKPLVLHVFPADEIESAFRQMQERKLIGKRIIELKQGMNIKVKTRTRPNYQFSSRSTYVISGGLGGLGRTLARWMVSRGARYLILLSRSGPRNPEAHQLIHELEEQGATVATPQVDVGNLSRLKQVLAELSSSMPPIRGCIQGTMVLRDKLFQNMTYEDWKTSIAAKADVSWNLHLTMPTDLDFFILISSVSGVIGNRGQANYAAGNTFQDALAHYRISQGLKAVTIDMGVMVNDGVAAENNTLLNSLRRFGHLMEITQDEVLALFDYYCNPQLPLLSHDYVQPVIGLEMPSVMAAKGVDLHHSIRRPMFRHLFRMGLDSNSSVVNAGAEKGSIDRPAALKSASAEDAVSMITEWIVLQVAHILGMSETDIETDRPLHAHGIDSLVAVDLKNWFLNELGAKVTVFDIMGNTAIKEISVMVAEQSRFRQ</sequence>
<proteinExistence type="predicted"/>
<accession>A0ACC3ARJ4</accession>
<reference evidence="1 2" key="1">
    <citation type="journal article" date="2023" name="ACS Omega">
        <title>Identification of the Neoaspergillic Acid Biosynthesis Gene Cluster by Establishing an In Vitro CRISPR-Ribonucleoprotein Genetic System in Aspergillus melleus.</title>
        <authorList>
            <person name="Yuan B."/>
            <person name="Grau M.F."/>
            <person name="Murata R.M."/>
            <person name="Torok T."/>
            <person name="Venkateswaran K."/>
            <person name="Stajich J.E."/>
            <person name="Wang C.C.C."/>
        </authorList>
    </citation>
    <scope>NUCLEOTIDE SEQUENCE [LARGE SCALE GENOMIC DNA]</scope>
    <source>
        <strain evidence="1 2">IMV 1140</strain>
    </source>
</reference>
<gene>
    <name evidence="1" type="ORF">N8T08_010531</name>
</gene>